<feature type="compositionally biased region" description="Low complexity" evidence="1">
    <location>
        <begin position="41"/>
        <end position="56"/>
    </location>
</feature>
<dbReference type="RefSeq" id="XP_013900555.1">
    <property type="nucleotide sequence ID" value="XM_014045101.1"/>
</dbReference>
<keyword evidence="2" id="KW-0812">Transmembrane</keyword>
<dbReference type="Proteomes" id="UP000054498">
    <property type="component" value="Unassembled WGS sequence"/>
</dbReference>
<organism evidence="3 4">
    <name type="scientific">Monoraphidium neglectum</name>
    <dbReference type="NCBI Taxonomy" id="145388"/>
    <lineage>
        <taxon>Eukaryota</taxon>
        <taxon>Viridiplantae</taxon>
        <taxon>Chlorophyta</taxon>
        <taxon>core chlorophytes</taxon>
        <taxon>Chlorophyceae</taxon>
        <taxon>CS clade</taxon>
        <taxon>Sphaeropleales</taxon>
        <taxon>Selenastraceae</taxon>
        <taxon>Monoraphidium</taxon>
    </lineage>
</organism>
<feature type="transmembrane region" description="Helical" evidence="2">
    <location>
        <begin position="151"/>
        <end position="171"/>
    </location>
</feature>
<dbReference type="EMBL" id="KK101259">
    <property type="protein sequence ID" value="KIZ01536.1"/>
    <property type="molecule type" value="Genomic_DNA"/>
</dbReference>
<gene>
    <name evidence="3" type="ORF">MNEG_6425</name>
</gene>
<reference evidence="3 4" key="1">
    <citation type="journal article" date="2013" name="BMC Genomics">
        <title>Reconstruction of the lipid metabolism for the microalga Monoraphidium neglectum from its genome sequence reveals characteristics suitable for biofuel production.</title>
        <authorList>
            <person name="Bogen C."/>
            <person name="Al-Dilaimi A."/>
            <person name="Albersmeier A."/>
            <person name="Wichmann J."/>
            <person name="Grundmann M."/>
            <person name="Rupp O."/>
            <person name="Lauersen K.J."/>
            <person name="Blifernez-Klassen O."/>
            <person name="Kalinowski J."/>
            <person name="Goesmann A."/>
            <person name="Mussgnug J.H."/>
            <person name="Kruse O."/>
        </authorList>
    </citation>
    <scope>NUCLEOTIDE SEQUENCE [LARGE SCALE GENOMIC DNA]</scope>
    <source>
        <strain evidence="3 4">SAG 48.87</strain>
    </source>
</reference>
<keyword evidence="4" id="KW-1185">Reference proteome</keyword>
<proteinExistence type="predicted"/>
<evidence type="ECO:0000313" key="3">
    <source>
        <dbReference type="EMBL" id="KIZ01536.1"/>
    </source>
</evidence>
<feature type="transmembrane region" description="Helical" evidence="2">
    <location>
        <begin position="191"/>
        <end position="208"/>
    </location>
</feature>
<evidence type="ECO:0000256" key="2">
    <source>
        <dbReference type="SAM" id="Phobius"/>
    </source>
</evidence>
<name>A0A0D2N6K2_9CHLO</name>
<dbReference type="AlphaFoldDB" id="A0A0D2N6K2"/>
<evidence type="ECO:0000256" key="1">
    <source>
        <dbReference type="SAM" id="MobiDB-lite"/>
    </source>
</evidence>
<dbReference type="OrthoDB" id="545278at2759"/>
<dbReference type="GeneID" id="25739301"/>
<feature type="region of interest" description="Disordered" evidence="1">
    <location>
        <begin position="1"/>
        <end position="70"/>
    </location>
</feature>
<evidence type="ECO:0000313" key="4">
    <source>
        <dbReference type="Proteomes" id="UP000054498"/>
    </source>
</evidence>
<keyword evidence="2" id="KW-0472">Membrane</keyword>
<sequence length="220" mass="24384">MSEASQKRRQQPQQQLEREDAAAASLTQPSQPTERPPGAEQRQQQRPAKQQGPGQAWWHERRRQQQRASGMTQLEEFMRDTPGLNRLVDGTLILGDAVMVLATEVASERVPVGELPYLAAIAVFSWILAGAALGDYKAVPDPDDNPLSNMLGWPVVVSIANACITWAVAMVPSMLGYSFLTVLELKRDGMLSPQLEVSVAMLITLICWRGMATRMRMRSD</sequence>
<keyword evidence="2" id="KW-1133">Transmembrane helix</keyword>
<protein>
    <submittedName>
        <fullName evidence="3">Uncharacterized protein</fullName>
    </submittedName>
</protein>
<accession>A0A0D2N6K2</accession>
<dbReference type="KEGG" id="mng:MNEG_6425"/>